<evidence type="ECO:0000256" key="4">
    <source>
        <dbReference type="ARBA" id="ARBA00023235"/>
    </source>
</evidence>
<name>W7IDT1_9PSEU</name>
<evidence type="ECO:0000256" key="1">
    <source>
        <dbReference type="ARBA" id="ARBA00000799"/>
    </source>
</evidence>
<dbReference type="InterPro" id="IPR004561">
    <property type="entry name" value="IsoChor_synthase"/>
</dbReference>
<evidence type="ECO:0000313" key="8">
    <source>
        <dbReference type="Proteomes" id="UP000019277"/>
    </source>
</evidence>
<dbReference type="EMBL" id="AYXG01000222">
    <property type="protein sequence ID" value="EWC59040.1"/>
    <property type="molecule type" value="Genomic_DNA"/>
</dbReference>
<dbReference type="PANTHER" id="PTHR42839:SF2">
    <property type="entry name" value="ISOCHORISMATE SYNTHASE ENTC"/>
    <property type="match status" value="1"/>
</dbReference>
<evidence type="ECO:0000313" key="7">
    <source>
        <dbReference type="EMBL" id="EWC59040.1"/>
    </source>
</evidence>
<dbReference type="PATRIC" id="fig|909613.9.peg.5706"/>
<dbReference type="STRING" id="909613.UO65_5707"/>
<reference evidence="7 8" key="1">
    <citation type="journal article" date="2014" name="Genome Announc.">
        <title>Draft Genome Sequence of the Antitrypanosomally Active Sponge-Associated Bacterium Actinokineospora sp. Strain EG49.</title>
        <authorList>
            <person name="Harjes J."/>
            <person name="Ryu T."/>
            <person name="Abdelmohsen U.R."/>
            <person name="Moitinho-Silva L."/>
            <person name="Horn H."/>
            <person name="Ravasi T."/>
            <person name="Hentschel U."/>
        </authorList>
    </citation>
    <scope>NUCLEOTIDE SEQUENCE [LARGE SCALE GENOMIC DNA]</scope>
    <source>
        <strain evidence="7 8">EG49</strain>
    </source>
</reference>
<evidence type="ECO:0000256" key="2">
    <source>
        <dbReference type="ARBA" id="ARBA00005297"/>
    </source>
</evidence>
<evidence type="ECO:0000256" key="3">
    <source>
        <dbReference type="ARBA" id="ARBA00012824"/>
    </source>
</evidence>
<proteinExistence type="inferred from homology"/>
<dbReference type="SUPFAM" id="SSF56322">
    <property type="entry name" value="ADC synthase"/>
    <property type="match status" value="1"/>
</dbReference>
<comment type="similarity">
    <text evidence="2">Belongs to the isochorismate synthase family.</text>
</comment>
<dbReference type="AlphaFoldDB" id="W7IDT1"/>
<feature type="domain" description="Chorismate-utilising enzyme C-terminal" evidence="6">
    <location>
        <begin position="101"/>
        <end position="356"/>
    </location>
</feature>
<dbReference type="InterPro" id="IPR005801">
    <property type="entry name" value="ADC_synthase"/>
</dbReference>
<evidence type="ECO:0000259" key="6">
    <source>
        <dbReference type="Pfam" id="PF00425"/>
    </source>
</evidence>
<dbReference type="Pfam" id="PF00425">
    <property type="entry name" value="Chorismate_bind"/>
    <property type="match status" value="1"/>
</dbReference>
<dbReference type="Gene3D" id="3.60.120.10">
    <property type="entry name" value="Anthranilate synthase"/>
    <property type="match status" value="1"/>
</dbReference>
<dbReference type="NCBIfam" id="TIGR00543">
    <property type="entry name" value="isochor_syn"/>
    <property type="match status" value="1"/>
</dbReference>
<keyword evidence="4 7" id="KW-0413">Isomerase</keyword>
<dbReference type="Proteomes" id="UP000019277">
    <property type="component" value="Unassembled WGS sequence"/>
</dbReference>
<organism evidence="7 8">
    <name type="scientific">Actinokineospora spheciospongiae</name>
    <dbReference type="NCBI Taxonomy" id="909613"/>
    <lineage>
        <taxon>Bacteria</taxon>
        <taxon>Bacillati</taxon>
        <taxon>Actinomycetota</taxon>
        <taxon>Actinomycetes</taxon>
        <taxon>Pseudonocardiales</taxon>
        <taxon>Pseudonocardiaceae</taxon>
        <taxon>Actinokineospora</taxon>
    </lineage>
</organism>
<dbReference type="EC" id="5.4.4.2" evidence="3"/>
<dbReference type="InterPro" id="IPR015890">
    <property type="entry name" value="Chorismate_C"/>
</dbReference>
<dbReference type="GO" id="GO:0008909">
    <property type="term" value="F:isochorismate synthase activity"/>
    <property type="evidence" value="ECO:0007669"/>
    <property type="project" value="UniProtKB-EC"/>
</dbReference>
<dbReference type="GO" id="GO:0009697">
    <property type="term" value="P:salicylic acid biosynthetic process"/>
    <property type="evidence" value="ECO:0007669"/>
    <property type="project" value="TreeGrafter"/>
</dbReference>
<keyword evidence="8" id="KW-1185">Reference proteome</keyword>
<protein>
    <recommendedName>
        <fullName evidence="3">isochorismate synthase</fullName>
        <ecNumber evidence="3">5.4.4.2</ecNumber>
    </recommendedName>
    <alternativeName>
        <fullName evidence="5">Isochorismate mutase</fullName>
    </alternativeName>
</protein>
<evidence type="ECO:0000256" key="5">
    <source>
        <dbReference type="ARBA" id="ARBA00041564"/>
    </source>
</evidence>
<gene>
    <name evidence="7" type="ORF">UO65_5707</name>
</gene>
<sequence length="371" mass="37511">MVRDYRPGAFLLAGPTSTLLAEGERAVVTESDPEELSARVEKALADSGAQVAVGALPFAPGAPAHVVVPAEVRRTGSAHPCSAAPAAGAAPVSVTPVPSGAGYEAAVAAAVALLRGPGELRKVVLARTLRLGFAAPVDLAALLPGLVAANPQGHTFAAPLPGGRTLLGATPELLVSRTGTRVVSNPLAGSLPRGITPEQDRALADELLASGKDQAEHRVVVEAVEEVLRPFCRSLHVPAGPSLVATPTVWHLSTRITGELADPGISALRLAAALHPTPAVCGTPAAAAAAAIADLEPFERGFYSGAVGWTGADGDGEWVVSLRCAEVFDREMVLYAGAGVMPASVPAAELAETSAKFATLLRGLGIDLPGA</sequence>
<dbReference type="PANTHER" id="PTHR42839">
    <property type="entry name" value="ISOCHORISMATE SYNTHASE ENTC"/>
    <property type="match status" value="1"/>
</dbReference>
<comment type="catalytic activity">
    <reaction evidence="1">
        <text>chorismate = isochorismate</text>
        <dbReference type="Rhea" id="RHEA:18985"/>
        <dbReference type="ChEBI" id="CHEBI:29748"/>
        <dbReference type="ChEBI" id="CHEBI:29780"/>
        <dbReference type="EC" id="5.4.4.2"/>
    </reaction>
</comment>
<dbReference type="eggNOG" id="COG1169">
    <property type="taxonomic scope" value="Bacteria"/>
</dbReference>
<comment type="caution">
    <text evidence="7">The sequence shown here is derived from an EMBL/GenBank/DDBJ whole genome shotgun (WGS) entry which is preliminary data.</text>
</comment>
<accession>W7IDT1</accession>